<proteinExistence type="predicted"/>
<dbReference type="STRING" id="426757.SAMN04488127_1914"/>
<evidence type="ECO:0000259" key="1">
    <source>
        <dbReference type="Pfam" id="PF08349"/>
    </source>
</evidence>
<dbReference type="EMBL" id="FNZF01000003">
    <property type="protein sequence ID" value="SEJ47167.1"/>
    <property type="molecule type" value="Genomic_DNA"/>
</dbReference>
<gene>
    <name evidence="2" type="ORF">SAMN04488127_1914</name>
</gene>
<accession>A0A1H6Z6W0</accession>
<protein>
    <submittedName>
        <fullName evidence="2">Uncharacterized conserved protein YbgA, DUF1722 family</fullName>
    </submittedName>
</protein>
<organism evidence="2 3">
    <name type="scientific">Bhargavaea ginsengi</name>
    <dbReference type="NCBI Taxonomy" id="426757"/>
    <lineage>
        <taxon>Bacteria</taxon>
        <taxon>Bacillati</taxon>
        <taxon>Bacillota</taxon>
        <taxon>Bacilli</taxon>
        <taxon>Bacillales</taxon>
        <taxon>Caryophanaceae</taxon>
        <taxon>Bhargavaea</taxon>
    </lineage>
</organism>
<sequence length="122" mass="14681">MNERRMMEELWSREKYRVMYHSQAHYDQIRQTLKGQPDLKEIEMLISEAVKIPATPGSVRNAVQHMWGYFKKQADEEEKEEYRRLMDGFSSGSTREEDLLLFLRRLAEKYDVEYLLNSTILE</sequence>
<keyword evidence="3" id="KW-1185">Reference proteome</keyword>
<dbReference type="RefSeq" id="WP_092052893.1">
    <property type="nucleotide sequence ID" value="NZ_FNZF01000003.1"/>
</dbReference>
<evidence type="ECO:0000313" key="2">
    <source>
        <dbReference type="EMBL" id="SEJ47167.1"/>
    </source>
</evidence>
<feature type="domain" description="DUF1722" evidence="1">
    <location>
        <begin position="15"/>
        <end position="122"/>
    </location>
</feature>
<dbReference type="OrthoDB" id="9782576at2"/>
<evidence type="ECO:0000313" key="3">
    <source>
        <dbReference type="Proteomes" id="UP000199200"/>
    </source>
</evidence>
<reference evidence="3" key="1">
    <citation type="submission" date="2016-10" db="EMBL/GenBank/DDBJ databases">
        <authorList>
            <person name="Varghese N."/>
            <person name="Submissions S."/>
        </authorList>
    </citation>
    <scope>NUCLEOTIDE SEQUENCE [LARGE SCALE GENOMIC DNA]</scope>
    <source>
        <strain evidence="3">CGMCC 1.6763</strain>
    </source>
</reference>
<dbReference type="AlphaFoldDB" id="A0A1H6Z6W0"/>
<dbReference type="Proteomes" id="UP000199200">
    <property type="component" value="Unassembled WGS sequence"/>
</dbReference>
<name>A0A1H6Z6W0_9BACL</name>
<dbReference type="Pfam" id="PF08349">
    <property type="entry name" value="DUF1722"/>
    <property type="match status" value="1"/>
</dbReference>
<dbReference type="InterPro" id="IPR013560">
    <property type="entry name" value="DUF1722"/>
</dbReference>